<dbReference type="InterPro" id="IPR020843">
    <property type="entry name" value="ER"/>
</dbReference>
<gene>
    <name evidence="2" type="ORF">CVIRNUC_004118</name>
</gene>
<dbReference type="SMART" id="SM00829">
    <property type="entry name" value="PKS_ER"/>
    <property type="match status" value="1"/>
</dbReference>
<dbReference type="GO" id="GO:0008270">
    <property type="term" value="F:zinc ion binding"/>
    <property type="evidence" value="ECO:0007669"/>
    <property type="project" value="InterPro"/>
</dbReference>
<dbReference type="AlphaFoldDB" id="A0AAV1I508"/>
<dbReference type="Proteomes" id="UP001314263">
    <property type="component" value="Unassembled WGS sequence"/>
</dbReference>
<feature type="domain" description="Enoyl reductase (ER)" evidence="1">
    <location>
        <begin position="16"/>
        <end position="333"/>
    </location>
</feature>
<dbReference type="EMBL" id="CAUYUE010000005">
    <property type="protein sequence ID" value="CAK0773942.1"/>
    <property type="molecule type" value="Genomic_DNA"/>
</dbReference>
<dbReference type="Pfam" id="PF08240">
    <property type="entry name" value="ADH_N"/>
    <property type="match status" value="1"/>
</dbReference>
<dbReference type="SUPFAM" id="SSF51735">
    <property type="entry name" value="NAD(P)-binding Rossmann-fold domains"/>
    <property type="match status" value="1"/>
</dbReference>
<dbReference type="InterPro" id="IPR013149">
    <property type="entry name" value="ADH-like_C"/>
</dbReference>
<dbReference type="CDD" id="cd08241">
    <property type="entry name" value="QOR1"/>
    <property type="match status" value="1"/>
</dbReference>
<dbReference type="InterPro" id="IPR013154">
    <property type="entry name" value="ADH-like_N"/>
</dbReference>
<organism evidence="2 3">
    <name type="scientific">Coccomyxa viridis</name>
    <dbReference type="NCBI Taxonomy" id="1274662"/>
    <lineage>
        <taxon>Eukaryota</taxon>
        <taxon>Viridiplantae</taxon>
        <taxon>Chlorophyta</taxon>
        <taxon>core chlorophytes</taxon>
        <taxon>Trebouxiophyceae</taxon>
        <taxon>Trebouxiophyceae incertae sedis</taxon>
        <taxon>Coccomyxaceae</taxon>
        <taxon>Coccomyxa</taxon>
    </lineage>
</organism>
<dbReference type="Pfam" id="PF00107">
    <property type="entry name" value="ADH_zinc_N"/>
    <property type="match status" value="1"/>
</dbReference>
<dbReference type="SUPFAM" id="SSF50129">
    <property type="entry name" value="GroES-like"/>
    <property type="match status" value="1"/>
</dbReference>
<dbReference type="GO" id="GO:0016491">
    <property type="term" value="F:oxidoreductase activity"/>
    <property type="evidence" value="ECO:0007669"/>
    <property type="project" value="InterPro"/>
</dbReference>
<name>A0AAV1I508_9CHLO</name>
<dbReference type="PANTHER" id="PTHR43677">
    <property type="entry name" value="SHORT-CHAIN DEHYDROGENASE/REDUCTASE"/>
    <property type="match status" value="1"/>
</dbReference>
<evidence type="ECO:0000313" key="3">
    <source>
        <dbReference type="Proteomes" id="UP001314263"/>
    </source>
</evidence>
<evidence type="ECO:0000313" key="2">
    <source>
        <dbReference type="EMBL" id="CAK0773942.1"/>
    </source>
</evidence>
<dbReference type="InterPro" id="IPR051397">
    <property type="entry name" value="Zn-ADH-like_protein"/>
</dbReference>
<reference evidence="2 3" key="1">
    <citation type="submission" date="2023-10" db="EMBL/GenBank/DDBJ databases">
        <authorList>
            <person name="Maclean D."/>
            <person name="Macfadyen A."/>
        </authorList>
    </citation>
    <scope>NUCLEOTIDE SEQUENCE [LARGE SCALE GENOMIC DNA]</scope>
</reference>
<proteinExistence type="predicted"/>
<protein>
    <recommendedName>
        <fullName evidence="1">Enoyl reductase (ER) domain-containing protein</fullName>
    </recommendedName>
</protein>
<evidence type="ECO:0000259" key="1">
    <source>
        <dbReference type="SMART" id="SM00829"/>
    </source>
</evidence>
<dbReference type="PROSITE" id="PS01162">
    <property type="entry name" value="QOR_ZETA_CRYSTAL"/>
    <property type="match status" value="1"/>
</dbReference>
<dbReference type="InterPro" id="IPR036291">
    <property type="entry name" value="NAD(P)-bd_dom_sf"/>
</dbReference>
<keyword evidence="3" id="KW-1185">Reference proteome</keyword>
<dbReference type="Gene3D" id="3.40.50.720">
    <property type="entry name" value="NAD(P)-binding Rossmann-like Domain"/>
    <property type="match status" value="1"/>
</dbReference>
<dbReference type="InterPro" id="IPR002364">
    <property type="entry name" value="Quin_OxRdtase/zeta-crystal_CS"/>
</dbReference>
<dbReference type="Gene3D" id="3.90.180.10">
    <property type="entry name" value="Medium-chain alcohol dehydrogenases, catalytic domain"/>
    <property type="match status" value="1"/>
</dbReference>
<dbReference type="PANTHER" id="PTHR43677:SF4">
    <property type="entry name" value="QUINONE OXIDOREDUCTASE-LIKE PROTEIN 2"/>
    <property type="match status" value="1"/>
</dbReference>
<sequence length="342" mass="36137">MKALVCHQLGDPLKEGDQAPLKLSKEHPRPSGAAIKPRDVRIQVIAAALNFADALQVQGLYQDKPPLPFIPGSEVSGIVTEVGAKVKSVKQGDHVCAVTRGGAFAEEVCLNEGAVLKLPSGVDIVSAAGLPVAFGTSHVALLRRAKLQKGQTALILGAAGGVGTAAVQISKAVGARVIAVCRGAAKAEALKRLGADEVIDQSAESAPLRAQIKKLAPKGVDVVYDPVGGKSFEEALKVVKWGAQILIIGFASGDIPKVAANIALVKNLTFHGVFWGSYMQNNPPVLQRSLLELVTWLDQGRITVPVSHRYQLDNYREAFRTLMERSAVGKVLLLVGQGRSHL</sequence>
<accession>A0AAV1I508</accession>
<comment type="caution">
    <text evidence="2">The sequence shown here is derived from an EMBL/GenBank/DDBJ whole genome shotgun (WGS) entry which is preliminary data.</text>
</comment>
<dbReference type="InterPro" id="IPR011032">
    <property type="entry name" value="GroES-like_sf"/>
</dbReference>